<evidence type="ECO:0000256" key="1">
    <source>
        <dbReference type="ARBA" id="ARBA00022741"/>
    </source>
</evidence>
<dbReference type="Gene3D" id="1.10.510.10">
    <property type="entry name" value="Transferase(Phosphotransferase) domain 1"/>
    <property type="match status" value="1"/>
</dbReference>
<dbReference type="Pfam" id="PF00069">
    <property type="entry name" value="Pkinase"/>
    <property type="match status" value="1"/>
</dbReference>
<dbReference type="EMBL" id="JAJEPR010000040">
    <property type="protein sequence ID" value="MCC2191162.1"/>
    <property type="molecule type" value="Genomic_DNA"/>
</dbReference>
<gene>
    <name evidence="6" type="ORF">LKD71_15400</name>
</gene>
<proteinExistence type="predicted"/>
<evidence type="ECO:0000256" key="2">
    <source>
        <dbReference type="ARBA" id="ARBA00022840"/>
    </source>
</evidence>
<keyword evidence="2 3" id="KW-0067">ATP-binding</keyword>
<evidence type="ECO:0000256" key="4">
    <source>
        <dbReference type="SAM" id="MobiDB-lite"/>
    </source>
</evidence>
<protein>
    <submittedName>
        <fullName evidence="6">Protein kinase</fullName>
    </submittedName>
</protein>
<feature type="region of interest" description="Disordered" evidence="4">
    <location>
        <begin position="353"/>
        <end position="403"/>
    </location>
</feature>
<keyword evidence="1 3" id="KW-0547">Nucleotide-binding</keyword>
<dbReference type="PROSITE" id="PS00108">
    <property type="entry name" value="PROTEIN_KINASE_ST"/>
    <property type="match status" value="1"/>
</dbReference>
<feature type="binding site" evidence="3">
    <location>
        <position position="44"/>
    </location>
    <ligand>
        <name>ATP</name>
        <dbReference type="ChEBI" id="CHEBI:30616"/>
    </ligand>
</feature>
<name>A0AAE3DVH7_9FIRM</name>
<dbReference type="Pfam" id="PF18998">
    <property type="entry name" value="Flg_new_2"/>
    <property type="match status" value="7"/>
</dbReference>
<keyword evidence="6" id="KW-0418">Kinase</keyword>
<feature type="domain" description="Protein kinase" evidence="5">
    <location>
        <begin position="13"/>
        <end position="301"/>
    </location>
</feature>
<accession>A0AAE3DVH7</accession>
<dbReference type="InterPro" id="IPR044060">
    <property type="entry name" value="Bacterial_rp_domain"/>
</dbReference>
<evidence type="ECO:0000313" key="6">
    <source>
        <dbReference type="EMBL" id="MCC2191162.1"/>
    </source>
</evidence>
<feature type="compositionally biased region" description="Basic and acidic residues" evidence="4">
    <location>
        <begin position="371"/>
        <end position="403"/>
    </location>
</feature>
<dbReference type="SUPFAM" id="SSF56112">
    <property type="entry name" value="Protein kinase-like (PK-like)"/>
    <property type="match status" value="1"/>
</dbReference>
<dbReference type="PANTHER" id="PTHR24348">
    <property type="entry name" value="SERINE/THREONINE-PROTEIN KINASE UNC-51-RELATED"/>
    <property type="match status" value="1"/>
</dbReference>
<dbReference type="CDD" id="cd14014">
    <property type="entry name" value="STKc_PknB_like"/>
    <property type="match status" value="1"/>
</dbReference>
<organism evidence="6 7">
    <name type="scientific">Fusicatenibacter faecihominis</name>
    <dbReference type="NCBI Taxonomy" id="2881276"/>
    <lineage>
        <taxon>Bacteria</taxon>
        <taxon>Bacillati</taxon>
        <taxon>Bacillota</taxon>
        <taxon>Clostridia</taxon>
        <taxon>Lachnospirales</taxon>
        <taxon>Lachnospiraceae</taxon>
        <taxon>Fusicatenibacter</taxon>
    </lineage>
</organism>
<dbReference type="RefSeq" id="WP_227616121.1">
    <property type="nucleotide sequence ID" value="NZ_JAJEPR010000040.1"/>
</dbReference>
<dbReference type="InterPro" id="IPR000719">
    <property type="entry name" value="Prot_kinase_dom"/>
</dbReference>
<dbReference type="InterPro" id="IPR011009">
    <property type="entry name" value="Kinase-like_dom_sf"/>
</dbReference>
<dbReference type="PROSITE" id="PS50011">
    <property type="entry name" value="PROTEIN_KINASE_DOM"/>
    <property type="match status" value="1"/>
</dbReference>
<feature type="compositionally biased region" description="Low complexity" evidence="4">
    <location>
        <begin position="361"/>
        <end position="370"/>
    </location>
</feature>
<sequence length="934" mass="102610">MEYRVGEMVFNDWEIVREIGSGASGQVWEIVKKDHDISISSALKVIHVPKDPSLKRTLYGDGMDERSITTFFQDMVDDLTDEIKIMTDMKGFPHIVNCEDYKVIRYENEIQWDILIRMELLMPIQAYIQENAISEADVLRMSRELVQTLELFESKGIIHRDIKPDNIFVDNYGNFKIGDFGIARICDKASADLSKKGTENYMAPEVFHGKDYDHTVDIYSLGLVLYKLLNNNRLPFYPETGSYSEWDMQQALIDRLSGKKELPPPCAASEEFGKIVLRMCAHDPAERYQNAKEILEDLEQITGSKENIAGMAVAPETASGSSSSKSLDETRAMFQKDVFIYDAETVKKTSKTNITGNSIGKSTTTGTTPPLEKKEKKPETPPKKPEAKKEPKKEPVKEKKSDKKKVILQGLAGSAVAVAVLAYFLTNQTYTLAVEDGSGSGKYKGGQKVTVTAKDVDGSTFVKWEIDGKLSLTDEELSSQTISFKMPRHKIQLAALYDVNSHQVIINNGSGSGEYNVGEEITIVADDPAAGSEFAGWDVEEGTVYLEHADKQKTSFEMPDDELEITATYKTLSYELQVENGQGGGTYDFGKTVRITAQEKAGATFKGWVVKEGELELSEEEAASPELTISMPAADVVLAAEYDQNQHQVTINGGSGSGSYLVGETVTLVADEAGTGKEFTGWEVEEGAVSIQNANKQKASFEMPDGELVINAIFKDIDYKVSVNDGDGSGTYHYGDQVQVTAKDSNNGVPFSHWTIDKGTLEISDLTVQNLTFAMPAEEVAMTAHYAQEKFTLKVDGGKGSGMYDAGSTATITADETDASGVPFARWEVTEGSVTLENAESRETSFTMPSEKVSVKAVYEAGDRYSVMVFGGTGAGIYEEGEIVTVTATEEPGKKFNCWYISADGSETVENDNASFSFEMPATDLIITAMYDLE</sequence>
<dbReference type="PANTHER" id="PTHR24348:SF68">
    <property type="entry name" value="SERINE_THREONINE-PROTEIN KINASE ATG1C"/>
    <property type="match status" value="1"/>
</dbReference>
<keyword evidence="7" id="KW-1185">Reference proteome</keyword>
<dbReference type="SMART" id="SM00220">
    <property type="entry name" value="S_TKc"/>
    <property type="match status" value="1"/>
</dbReference>
<dbReference type="GO" id="GO:0005524">
    <property type="term" value="F:ATP binding"/>
    <property type="evidence" value="ECO:0007669"/>
    <property type="project" value="UniProtKB-UniRule"/>
</dbReference>
<keyword evidence="6" id="KW-0808">Transferase</keyword>
<reference evidence="6 7" key="1">
    <citation type="submission" date="2021-10" db="EMBL/GenBank/DDBJ databases">
        <title>Anaerobic single-cell dispensing facilitates the cultivation of human gut bacteria.</title>
        <authorList>
            <person name="Afrizal A."/>
        </authorList>
    </citation>
    <scope>NUCLEOTIDE SEQUENCE [LARGE SCALE GENOMIC DNA]</scope>
    <source>
        <strain evidence="6 7">CLA-AA-H277</strain>
    </source>
</reference>
<evidence type="ECO:0000256" key="3">
    <source>
        <dbReference type="PROSITE-ProRule" id="PRU10141"/>
    </source>
</evidence>
<evidence type="ECO:0000313" key="7">
    <source>
        <dbReference type="Proteomes" id="UP001197875"/>
    </source>
</evidence>
<dbReference type="AlphaFoldDB" id="A0AAE3DVH7"/>
<dbReference type="InterPro" id="IPR008271">
    <property type="entry name" value="Ser/Thr_kinase_AS"/>
</dbReference>
<dbReference type="PROSITE" id="PS00107">
    <property type="entry name" value="PROTEIN_KINASE_ATP"/>
    <property type="match status" value="1"/>
</dbReference>
<dbReference type="InterPro" id="IPR017441">
    <property type="entry name" value="Protein_kinase_ATP_BS"/>
</dbReference>
<evidence type="ECO:0000259" key="5">
    <source>
        <dbReference type="PROSITE" id="PS50011"/>
    </source>
</evidence>
<dbReference type="Proteomes" id="UP001197875">
    <property type="component" value="Unassembled WGS sequence"/>
</dbReference>
<dbReference type="GO" id="GO:0004674">
    <property type="term" value="F:protein serine/threonine kinase activity"/>
    <property type="evidence" value="ECO:0007669"/>
    <property type="project" value="InterPro"/>
</dbReference>
<comment type="caution">
    <text evidence="6">The sequence shown here is derived from an EMBL/GenBank/DDBJ whole genome shotgun (WGS) entry which is preliminary data.</text>
</comment>
<dbReference type="GO" id="GO:0005737">
    <property type="term" value="C:cytoplasm"/>
    <property type="evidence" value="ECO:0007669"/>
    <property type="project" value="TreeGrafter"/>
</dbReference>
<dbReference type="InterPro" id="IPR045269">
    <property type="entry name" value="Atg1-like"/>
</dbReference>
<dbReference type="Gene3D" id="3.30.200.20">
    <property type="entry name" value="Phosphorylase Kinase, domain 1"/>
    <property type="match status" value="1"/>
</dbReference>